<dbReference type="Gene3D" id="3.40.50.300">
    <property type="entry name" value="P-loop containing nucleotide triphosphate hydrolases"/>
    <property type="match status" value="1"/>
</dbReference>
<dbReference type="InterPro" id="IPR049730">
    <property type="entry name" value="SNF2/RAD54-like_C"/>
</dbReference>
<feature type="domain" description="Helicase ATP-binding" evidence="4">
    <location>
        <begin position="592"/>
        <end position="751"/>
    </location>
</feature>
<dbReference type="PROSITE" id="PS50966">
    <property type="entry name" value="ZF_SWIM"/>
    <property type="match status" value="1"/>
</dbReference>
<accession>A0A0C1ZRU0</accession>
<evidence type="ECO:0000259" key="3">
    <source>
        <dbReference type="PROSITE" id="PS50966"/>
    </source>
</evidence>
<keyword evidence="2" id="KW-0479">Metal-binding</keyword>
<keyword evidence="6" id="KW-0347">Helicase</keyword>
<dbReference type="SMART" id="SM00490">
    <property type="entry name" value="HELICc"/>
    <property type="match status" value="1"/>
</dbReference>
<dbReference type="InterPro" id="IPR014001">
    <property type="entry name" value="Helicase_ATP-bd"/>
</dbReference>
<keyword evidence="1" id="KW-0378">Hydrolase</keyword>
<dbReference type="CDD" id="cd18012">
    <property type="entry name" value="DEXQc_arch_SWI2_SNF2"/>
    <property type="match status" value="1"/>
</dbReference>
<reference evidence="6 7" key="1">
    <citation type="submission" date="2014-12" db="EMBL/GenBank/DDBJ databases">
        <title>Genome assembly of Enhygromyxa salina DSM 15201.</title>
        <authorList>
            <person name="Sharma G."/>
            <person name="Subramanian S."/>
        </authorList>
    </citation>
    <scope>NUCLEOTIDE SEQUENCE [LARGE SCALE GENOMIC DNA]</scope>
    <source>
        <strain evidence="6 7">DSM 15201</strain>
    </source>
</reference>
<evidence type="ECO:0000259" key="5">
    <source>
        <dbReference type="PROSITE" id="PS51194"/>
    </source>
</evidence>
<dbReference type="GO" id="GO:0016787">
    <property type="term" value="F:hydrolase activity"/>
    <property type="evidence" value="ECO:0007669"/>
    <property type="project" value="UniProtKB-KW"/>
</dbReference>
<dbReference type="PANTHER" id="PTHR10799">
    <property type="entry name" value="SNF2/RAD54 HELICASE FAMILY"/>
    <property type="match status" value="1"/>
</dbReference>
<dbReference type="InterPro" id="IPR001650">
    <property type="entry name" value="Helicase_C-like"/>
</dbReference>
<proteinExistence type="predicted"/>
<keyword evidence="2" id="KW-0862">Zinc</keyword>
<dbReference type="Gene3D" id="3.40.50.10810">
    <property type="entry name" value="Tandem AAA-ATPase domain"/>
    <property type="match status" value="1"/>
</dbReference>
<keyword evidence="6" id="KW-0547">Nucleotide-binding</keyword>
<evidence type="ECO:0000259" key="4">
    <source>
        <dbReference type="PROSITE" id="PS51192"/>
    </source>
</evidence>
<dbReference type="EMBL" id="JMCC02000089">
    <property type="protein sequence ID" value="KIG13793.1"/>
    <property type="molecule type" value="Genomic_DNA"/>
</dbReference>
<feature type="domain" description="Helicase C-terminal" evidence="5">
    <location>
        <begin position="878"/>
        <end position="1036"/>
    </location>
</feature>
<dbReference type="GO" id="GO:0008270">
    <property type="term" value="F:zinc ion binding"/>
    <property type="evidence" value="ECO:0007669"/>
    <property type="project" value="UniProtKB-KW"/>
</dbReference>
<feature type="domain" description="SWIM-type" evidence="3">
    <location>
        <begin position="65"/>
        <end position="104"/>
    </location>
</feature>
<dbReference type="AlphaFoldDB" id="A0A0C1ZRU0"/>
<dbReference type="InterPro" id="IPR000330">
    <property type="entry name" value="SNF2_N"/>
</dbReference>
<name>A0A0C1ZRU0_9BACT</name>
<dbReference type="SUPFAM" id="SSF52540">
    <property type="entry name" value="P-loop containing nucleoside triphosphate hydrolases"/>
    <property type="match status" value="2"/>
</dbReference>
<organism evidence="6 7">
    <name type="scientific">Enhygromyxa salina</name>
    <dbReference type="NCBI Taxonomy" id="215803"/>
    <lineage>
        <taxon>Bacteria</taxon>
        <taxon>Pseudomonadati</taxon>
        <taxon>Myxococcota</taxon>
        <taxon>Polyangia</taxon>
        <taxon>Nannocystales</taxon>
        <taxon>Nannocystaceae</taxon>
        <taxon>Enhygromyxa</taxon>
    </lineage>
</organism>
<dbReference type="InterPro" id="IPR027417">
    <property type="entry name" value="P-loop_NTPase"/>
</dbReference>
<sequence length="1052" mass="116486">MSKLDNLVPLLDPEVLVRVASPKAVKAGQELFKNDAVSDLVVNGDSVRGKVKGTHAAPHSTSLKRMVIKGGKGTKLDCSCSCPTFTDGWETICHHGVALAMELRKQFLEGGDLTLTQNPWVTSVEAKSRNRYQIEQRLGVWHVNVFGSGSAVSAATRKRQGMAEVDRLIQHYLDQEIDETDDGAHVLDDIALAGMLYFARHASVAIKGVGRLQFVSEPLILRVEAESHNKDHRVELRALLQHKASERTFEVDKGRVIAGAPTWFLWPETAEIFLVPDTPPWTLAAIAERPVIVMDASVAAEDMDELSEALQSVGVPQRDLFKLASDSREVDNFIVTIQGGASKIQVTLAARYDNVTLAVSGQDPESARYSVTVTGPSGEDQSIAFYRDIEAETRARQILFDGKLRWSDADESFVALGDTAIEFIVAGLPLLPERWEKKIPALPKLRSKSPSPSISVKNAGGSVLDVEAIVDVEGETGLISFRDLLRWLHEGRRWVELADGSVAKLDPKILEPIAEAAGSLQFDKAGNAEVSTLELGTLARLLQEVPSTKVAKDVKKLMENMTGERSARAPRKAKGLTAKLRDYQKSGYAWLWQLHENQMAGILADDMGLGKTVQALALLAKAKETDGDMPSLIIGPTSVLGVWRQEVKKWAPSLSVLVWHGADRGENRRLLKKTDVVVTSYAILRRDIEDLIKIRFRYVILDEAQYIKNWTTSTAKSAKKLKADHRLALTGTPIENHLVDLWAIYDFLAPGFLGKLSEFQKTYVKPIEDNDDKALETLRARIRPFIMRRRKEDVAQELPPKTEQTIFVQFGRSQLALYNRILKAAKTEIDTRIGEVGVEKSQMTILAALTRLRQVCTDPRLLKLPEGTAVPSSTKMDAFRELIADSVGSGRKALVFSQFVEMQKLIAETLDELEIEYVWLHGGTTNREELVNKFQQKSGPPVFLISLKAGGAGLTLTEADTVIHYDPWWNPAVEDQATDRAHRIGQDKPVMVYRLVVEHTVEQKMVELGSEKRKIAESALGRDTKVGKKLTMEDVDALLATPVSGTAAWDEV</sequence>
<keyword evidence="6" id="KW-0067">ATP-binding</keyword>
<comment type="caution">
    <text evidence="6">The sequence shown here is derived from an EMBL/GenBank/DDBJ whole genome shotgun (WGS) entry which is preliminary data.</text>
</comment>
<dbReference type="InterPro" id="IPR007527">
    <property type="entry name" value="Znf_SWIM"/>
</dbReference>
<protein>
    <submittedName>
        <fullName evidence="6">Putative helicase, superfamily II</fullName>
    </submittedName>
</protein>
<dbReference type="Proteomes" id="UP000031599">
    <property type="component" value="Unassembled WGS sequence"/>
</dbReference>
<dbReference type="Pfam" id="PF00271">
    <property type="entry name" value="Helicase_C"/>
    <property type="match status" value="1"/>
</dbReference>
<gene>
    <name evidence="6" type="ORF">DB30_07639</name>
</gene>
<dbReference type="GO" id="GO:0005524">
    <property type="term" value="F:ATP binding"/>
    <property type="evidence" value="ECO:0007669"/>
    <property type="project" value="InterPro"/>
</dbReference>
<evidence type="ECO:0000313" key="7">
    <source>
        <dbReference type="Proteomes" id="UP000031599"/>
    </source>
</evidence>
<dbReference type="SMART" id="SM00487">
    <property type="entry name" value="DEXDc"/>
    <property type="match status" value="1"/>
</dbReference>
<dbReference type="InterPro" id="IPR038718">
    <property type="entry name" value="SNF2-like_sf"/>
</dbReference>
<evidence type="ECO:0000313" key="6">
    <source>
        <dbReference type="EMBL" id="KIG13793.1"/>
    </source>
</evidence>
<evidence type="ECO:0000256" key="2">
    <source>
        <dbReference type="PROSITE-ProRule" id="PRU00325"/>
    </source>
</evidence>
<evidence type="ECO:0000256" key="1">
    <source>
        <dbReference type="ARBA" id="ARBA00022801"/>
    </source>
</evidence>
<dbReference type="GO" id="GO:0004386">
    <property type="term" value="F:helicase activity"/>
    <property type="evidence" value="ECO:0007669"/>
    <property type="project" value="UniProtKB-KW"/>
</dbReference>
<dbReference type="PROSITE" id="PS51194">
    <property type="entry name" value="HELICASE_CTER"/>
    <property type="match status" value="1"/>
</dbReference>
<keyword evidence="2" id="KW-0863">Zinc-finger</keyword>
<dbReference type="CDD" id="cd18793">
    <property type="entry name" value="SF2_C_SNF"/>
    <property type="match status" value="1"/>
</dbReference>
<dbReference type="RefSeq" id="WP_052555169.1">
    <property type="nucleotide sequence ID" value="NZ_JMCC02000089.1"/>
</dbReference>
<dbReference type="PROSITE" id="PS51192">
    <property type="entry name" value="HELICASE_ATP_BIND_1"/>
    <property type="match status" value="1"/>
</dbReference>
<dbReference type="Pfam" id="PF00176">
    <property type="entry name" value="SNF2-rel_dom"/>
    <property type="match status" value="1"/>
</dbReference>